<dbReference type="InterPro" id="IPR029033">
    <property type="entry name" value="His_PPase_superfam"/>
</dbReference>
<dbReference type="PANTHER" id="PTHR48100">
    <property type="entry name" value="BROAD-SPECIFICITY PHOSPHATASE YOR283W-RELATED"/>
    <property type="match status" value="1"/>
</dbReference>
<dbReference type="Pfam" id="PF00300">
    <property type="entry name" value="His_Phos_1"/>
    <property type="match status" value="1"/>
</dbReference>
<dbReference type="InterPro" id="IPR013078">
    <property type="entry name" value="His_Pase_superF_clade-1"/>
</dbReference>
<dbReference type="OrthoDB" id="280692at2"/>
<organism evidence="1 2">
    <name type="scientific">Maliponia aquimaris</name>
    <dbReference type="NCBI Taxonomy" id="1673631"/>
    <lineage>
        <taxon>Bacteria</taxon>
        <taxon>Pseudomonadati</taxon>
        <taxon>Pseudomonadota</taxon>
        <taxon>Alphaproteobacteria</taxon>
        <taxon>Rhodobacterales</taxon>
        <taxon>Paracoccaceae</taxon>
        <taxon>Maliponia</taxon>
    </lineage>
</organism>
<evidence type="ECO:0000313" key="2">
    <source>
        <dbReference type="Proteomes" id="UP000207598"/>
    </source>
</evidence>
<dbReference type="GO" id="GO:0005737">
    <property type="term" value="C:cytoplasm"/>
    <property type="evidence" value="ECO:0007669"/>
    <property type="project" value="TreeGrafter"/>
</dbReference>
<dbReference type="PANTHER" id="PTHR48100:SF1">
    <property type="entry name" value="HISTIDINE PHOSPHATASE FAMILY PROTEIN-RELATED"/>
    <property type="match status" value="1"/>
</dbReference>
<dbReference type="RefSeq" id="WP_094021047.1">
    <property type="nucleotide sequence ID" value="NZ_FXYF01000005.1"/>
</dbReference>
<dbReference type="SUPFAM" id="SSF53254">
    <property type="entry name" value="Phosphoglycerate mutase-like"/>
    <property type="match status" value="1"/>
</dbReference>
<dbReference type="SMART" id="SM00855">
    <property type="entry name" value="PGAM"/>
    <property type="match status" value="1"/>
</dbReference>
<dbReference type="CDD" id="cd07067">
    <property type="entry name" value="HP_PGM_like"/>
    <property type="match status" value="1"/>
</dbReference>
<evidence type="ECO:0000313" key="1">
    <source>
        <dbReference type="EMBL" id="SMX40684.1"/>
    </source>
</evidence>
<dbReference type="EMBL" id="FXYF01000005">
    <property type="protein sequence ID" value="SMX40684.1"/>
    <property type="molecule type" value="Genomic_DNA"/>
</dbReference>
<dbReference type="Proteomes" id="UP000207598">
    <property type="component" value="Unassembled WGS sequence"/>
</dbReference>
<dbReference type="Gene3D" id="3.40.50.1240">
    <property type="entry name" value="Phosphoglycerate mutase-like"/>
    <property type="match status" value="1"/>
</dbReference>
<gene>
    <name evidence="1" type="ORF">MAA8898_02217</name>
</gene>
<reference evidence="1 2" key="1">
    <citation type="submission" date="2017-05" db="EMBL/GenBank/DDBJ databases">
        <authorList>
            <person name="Song R."/>
            <person name="Chenine A.L."/>
            <person name="Ruprecht R.M."/>
        </authorList>
    </citation>
    <scope>NUCLEOTIDE SEQUENCE [LARGE SCALE GENOMIC DNA]</scope>
    <source>
        <strain evidence="1 2">CECT 8898</strain>
    </source>
</reference>
<name>A0A238KDY9_9RHOB</name>
<dbReference type="InterPro" id="IPR050275">
    <property type="entry name" value="PGM_Phosphatase"/>
</dbReference>
<keyword evidence="2" id="KW-1185">Reference proteome</keyword>
<protein>
    <submittedName>
        <fullName evidence="1">Histidine phosphatase superfamily (Branch 1)</fullName>
    </submittedName>
</protein>
<accession>A0A238KDY9</accession>
<sequence length="219" mass="24732">MSFITLVRHGQANSSARDETGYDRLSDLGWQQSRWLGGYFSQTGEKFARVYHGTLRRHRETLEGIAPASLTEPVEDARLNELAYFHMAQLLHQQHGIAVPNDREGFVRHLPLLYTHWREGRLEGAPESWDSFETRVREVLHEIAKGDGRALVVTSGGLIGMAMRLVMRLDLQAMAHACLAVENSSLHRIQPLSTGLALTQFNALPHLDTPDRQHARSHL</sequence>
<dbReference type="GO" id="GO:0016791">
    <property type="term" value="F:phosphatase activity"/>
    <property type="evidence" value="ECO:0007669"/>
    <property type="project" value="TreeGrafter"/>
</dbReference>
<proteinExistence type="predicted"/>
<dbReference type="AlphaFoldDB" id="A0A238KDY9"/>